<gene>
    <name evidence="3" type="ORF">JVT61DRAFT_4533</name>
</gene>
<dbReference type="PANTHER" id="PTHR37487:SF2">
    <property type="entry name" value="EXPRESSED PROTEIN"/>
    <property type="match status" value="1"/>
</dbReference>
<dbReference type="OrthoDB" id="3362246at2759"/>
<feature type="signal peptide" evidence="2">
    <location>
        <begin position="1"/>
        <end position="19"/>
    </location>
</feature>
<evidence type="ECO:0000256" key="1">
    <source>
        <dbReference type="SAM" id="MobiDB-lite"/>
    </source>
</evidence>
<evidence type="ECO:0000256" key="2">
    <source>
        <dbReference type="SAM" id="SignalP"/>
    </source>
</evidence>
<reference evidence="3" key="1">
    <citation type="submission" date="2021-03" db="EMBL/GenBank/DDBJ databases">
        <title>Evolutionary innovations through gain and loss of genes in the ectomycorrhizal Boletales.</title>
        <authorList>
            <person name="Wu G."/>
            <person name="Miyauchi S."/>
            <person name="Morin E."/>
            <person name="Yang Z.-L."/>
            <person name="Xu J."/>
            <person name="Martin F.M."/>
        </authorList>
    </citation>
    <scope>NUCLEOTIDE SEQUENCE</scope>
    <source>
        <strain evidence="3">BR01</strain>
    </source>
</reference>
<feature type="region of interest" description="Disordered" evidence="1">
    <location>
        <begin position="116"/>
        <end position="165"/>
    </location>
</feature>
<sequence length="188" mass="18384">MKYITLATALAAVIPAAFGLTINTPATVNQCEPTQFNWNDGTAPFYLSLVPARQTTAPALKQFPTQTGNSYTWTVDLGTGTSFTIALKDSTGATAYSDIVTVQAGISASCVNTTVSETGGTSGSGSGSSPASTSSSGGTTPTGTGSSTSSPASTSGSSSSSSNGAGRLSVSSAFGVAGVMGLLGAVLL</sequence>
<name>A0A8I2YMD6_9AGAM</name>
<dbReference type="AlphaFoldDB" id="A0A8I2YMD6"/>
<protein>
    <submittedName>
        <fullName evidence="3">Uncharacterized protein</fullName>
    </submittedName>
</protein>
<proteinExistence type="predicted"/>
<feature type="chain" id="PRO_5034293491" evidence="2">
    <location>
        <begin position="20"/>
        <end position="188"/>
    </location>
</feature>
<dbReference type="PANTHER" id="PTHR37487">
    <property type="entry name" value="CHROMOSOME 1, WHOLE GENOME SHOTGUN SEQUENCE"/>
    <property type="match status" value="1"/>
</dbReference>
<evidence type="ECO:0000313" key="3">
    <source>
        <dbReference type="EMBL" id="KAG6374490.1"/>
    </source>
</evidence>
<dbReference type="EMBL" id="JAGFBS010000018">
    <property type="protein sequence ID" value="KAG6374490.1"/>
    <property type="molecule type" value="Genomic_DNA"/>
</dbReference>
<comment type="caution">
    <text evidence="3">The sequence shown here is derived from an EMBL/GenBank/DDBJ whole genome shotgun (WGS) entry which is preliminary data.</text>
</comment>
<evidence type="ECO:0000313" key="4">
    <source>
        <dbReference type="Proteomes" id="UP000683000"/>
    </source>
</evidence>
<keyword evidence="4" id="KW-1185">Reference proteome</keyword>
<keyword evidence="2" id="KW-0732">Signal</keyword>
<feature type="compositionally biased region" description="Low complexity" evidence="1">
    <location>
        <begin position="127"/>
        <end position="165"/>
    </location>
</feature>
<dbReference type="Proteomes" id="UP000683000">
    <property type="component" value="Unassembled WGS sequence"/>
</dbReference>
<accession>A0A8I2YMD6</accession>
<organism evidence="3 4">
    <name type="scientific">Boletus reticuloceps</name>
    <dbReference type="NCBI Taxonomy" id="495285"/>
    <lineage>
        <taxon>Eukaryota</taxon>
        <taxon>Fungi</taxon>
        <taxon>Dikarya</taxon>
        <taxon>Basidiomycota</taxon>
        <taxon>Agaricomycotina</taxon>
        <taxon>Agaricomycetes</taxon>
        <taxon>Agaricomycetidae</taxon>
        <taxon>Boletales</taxon>
        <taxon>Boletineae</taxon>
        <taxon>Boletaceae</taxon>
        <taxon>Boletoideae</taxon>
        <taxon>Boletus</taxon>
    </lineage>
</organism>